<dbReference type="SUPFAM" id="SSF52540">
    <property type="entry name" value="P-loop containing nucleoside triphosphate hydrolases"/>
    <property type="match status" value="1"/>
</dbReference>
<protein>
    <recommendedName>
        <fullName evidence="3">MinD-like ATPase involved in chromosome partitioning or flagellar assembly</fullName>
    </recommendedName>
</protein>
<organism evidence="1 2">
    <name type="scientific">Propioniciclava coleopterorum</name>
    <dbReference type="NCBI Taxonomy" id="2714937"/>
    <lineage>
        <taxon>Bacteria</taxon>
        <taxon>Bacillati</taxon>
        <taxon>Actinomycetota</taxon>
        <taxon>Actinomycetes</taxon>
        <taxon>Propionibacteriales</taxon>
        <taxon>Propionibacteriaceae</taxon>
        <taxon>Propioniciclava</taxon>
    </lineage>
</organism>
<dbReference type="Gene3D" id="3.40.50.300">
    <property type="entry name" value="P-loop containing nucleotide triphosphate hydrolases"/>
    <property type="match status" value="1"/>
</dbReference>
<sequence length="273" mass="28802">MAIIALTAGSGSPGVSTTTVGLALCWPRPVVLVEADPTGGSGILAGYFQGQVAHDGGLIELAMAQREDLVAAELPHQLLDLPGSQARLLPGSRSHAQAGSMTTLWPVLLDALRDLEATGQDVLVDAGRLGLVGSPAPLLYGADLTLLLTRSTLPAVIAATSWAETLRDQTEATATRVGVVVIGEGHPYSAREVSDALGLPWWAPCRGTAARPRSCPGPAAPSPGALHCARGCRPWERRSASTPQQEWVVRCPRWRGWPVLFRRLWEVPDDAAP</sequence>
<proteinExistence type="predicted"/>
<reference evidence="1 2" key="1">
    <citation type="submission" date="2020-03" db="EMBL/GenBank/DDBJ databases">
        <title>Propioniciclava sp. nov., isolated from Hydrophilus acuminatus.</title>
        <authorList>
            <person name="Hyun D.-W."/>
            <person name="Bae J.-W."/>
        </authorList>
    </citation>
    <scope>NUCLEOTIDE SEQUENCE [LARGE SCALE GENOMIC DNA]</scope>
    <source>
        <strain evidence="1 2">HDW11</strain>
    </source>
</reference>
<dbReference type="Proteomes" id="UP000501058">
    <property type="component" value="Chromosome"/>
</dbReference>
<evidence type="ECO:0008006" key="3">
    <source>
        <dbReference type="Google" id="ProtNLM"/>
    </source>
</evidence>
<dbReference type="RefSeq" id="WP_166233241.1">
    <property type="nucleotide sequence ID" value="NZ_CP049865.1"/>
</dbReference>
<dbReference type="InterPro" id="IPR027417">
    <property type="entry name" value="P-loop_NTPase"/>
</dbReference>
<dbReference type="EMBL" id="CP049865">
    <property type="protein sequence ID" value="QIK72161.1"/>
    <property type="molecule type" value="Genomic_DNA"/>
</dbReference>
<evidence type="ECO:0000313" key="2">
    <source>
        <dbReference type="Proteomes" id="UP000501058"/>
    </source>
</evidence>
<dbReference type="AlphaFoldDB" id="A0A6G7Y6B4"/>
<keyword evidence="2" id="KW-1185">Reference proteome</keyword>
<gene>
    <name evidence="1" type="ORF">G7070_07615</name>
</gene>
<name>A0A6G7Y6B4_9ACTN</name>
<evidence type="ECO:0000313" key="1">
    <source>
        <dbReference type="EMBL" id="QIK72161.1"/>
    </source>
</evidence>
<accession>A0A6G7Y6B4</accession>
<dbReference type="KEGG" id="prv:G7070_07615"/>